<feature type="domain" description="Formyl transferase N-terminal" evidence="5">
    <location>
        <begin position="2"/>
        <end position="83"/>
    </location>
</feature>
<protein>
    <recommendedName>
        <fullName evidence="2">phosphoribosylglycinamide formyltransferase 1</fullName>
        <ecNumber evidence="2">2.1.2.2</ecNumber>
    </recommendedName>
</protein>
<dbReference type="SUPFAM" id="SSF53328">
    <property type="entry name" value="Formyltransferase"/>
    <property type="match status" value="1"/>
</dbReference>
<organism evidence="6">
    <name type="scientific">bioreactor metagenome</name>
    <dbReference type="NCBI Taxonomy" id="1076179"/>
    <lineage>
        <taxon>unclassified sequences</taxon>
        <taxon>metagenomes</taxon>
        <taxon>ecological metagenomes</taxon>
    </lineage>
</organism>
<dbReference type="GO" id="GO:0005829">
    <property type="term" value="C:cytosol"/>
    <property type="evidence" value="ECO:0007669"/>
    <property type="project" value="TreeGrafter"/>
</dbReference>
<dbReference type="GO" id="GO:0004644">
    <property type="term" value="F:phosphoribosylglycinamide formyltransferase activity"/>
    <property type="evidence" value="ECO:0007669"/>
    <property type="project" value="UniProtKB-EC"/>
</dbReference>
<dbReference type="PANTHER" id="PTHR43369">
    <property type="entry name" value="PHOSPHORIBOSYLGLYCINAMIDE FORMYLTRANSFERASE"/>
    <property type="match status" value="1"/>
</dbReference>
<evidence type="ECO:0000259" key="5">
    <source>
        <dbReference type="Pfam" id="PF00551"/>
    </source>
</evidence>
<dbReference type="InterPro" id="IPR002376">
    <property type="entry name" value="Formyl_transf_N"/>
</dbReference>
<accession>A0A645EM70</accession>
<evidence type="ECO:0000256" key="3">
    <source>
        <dbReference type="ARBA" id="ARBA00022679"/>
    </source>
</evidence>
<dbReference type="PANTHER" id="PTHR43369:SF2">
    <property type="entry name" value="PHOSPHORIBOSYLGLYCINAMIDE FORMYLTRANSFERASE"/>
    <property type="match status" value="1"/>
</dbReference>
<sequence>MFSGRIMNIHPALLPAFPGLHAQQQAINYGVRVSGCTVHFVDEGTDTGPIILQQAVPVMSDDTSDKLAERILAIEHLLYPEAIALYCEGRLRLDGRKVIIL</sequence>
<comment type="caution">
    <text evidence="6">The sequence shown here is derived from an EMBL/GenBank/DDBJ whole genome shotgun (WGS) entry which is preliminary data.</text>
</comment>
<dbReference type="Pfam" id="PF00551">
    <property type="entry name" value="Formyl_trans_N"/>
    <property type="match status" value="1"/>
</dbReference>
<evidence type="ECO:0000313" key="6">
    <source>
        <dbReference type="EMBL" id="MPN01623.1"/>
    </source>
</evidence>
<dbReference type="InterPro" id="IPR036477">
    <property type="entry name" value="Formyl_transf_N_sf"/>
</dbReference>
<evidence type="ECO:0000256" key="2">
    <source>
        <dbReference type="ARBA" id="ARBA00012254"/>
    </source>
</evidence>
<dbReference type="Gene3D" id="3.40.50.170">
    <property type="entry name" value="Formyl transferase, N-terminal domain"/>
    <property type="match status" value="1"/>
</dbReference>
<dbReference type="EC" id="2.1.2.2" evidence="2"/>
<name>A0A645EM70_9ZZZZ</name>
<proteinExistence type="predicted"/>
<evidence type="ECO:0000256" key="1">
    <source>
        <dbReference type="ARBA" id="ARBA00005054"/>
    </source>
</evidence>
<dbReference type="GO" id="GO:0006189">
    <property type="term" value="P:'de novo' IMP biosynthetic process"/>
    <property type="evidence" value="ECO:0007669"/>
    <property type="project" value="TreeGrafter"/>
</dbReference>
<reference evidence="6" key="1">
    <citation type="submission" date="2019-08" db="EMBL/GenBank/DDBJ databases">
        <authorList>
            <person name="Kucharzyk K."/>
            <person name="Murdoch R.W."/>
            <person name="Higgins S."/>
            <person name="Loffler F."/>
        </authorList>
    </citation>
    <scope>NUCLEOTIDE SEQUENCE</scope>
</reference>
<gene>
    <name evidence="6" type="primary">purN_41</name>
    <name evidence="6" type="ORF">SDC9_148833</name>
</gene>
<comment type="pathway">
    <text evidence="1">Purine metabolism; IMP biosynthesis via de novo pathway; N(2)-formyl-N(1)-(5-phospho-D-ribosyl)glycinamide from N(1)-(5-phospho-D-ribosyl)glycinamide (10-formyl THF route): step 1/1.</text>
</comment>
<evidence type="ECO:0000256" key="4">
    <source>
        <dbReference type="ARBA" id="ARBA00022755"/>
    </source>
</evidence>
<dbReference type="AlphaFoldDB" id="A0A645EM70"/>
<dbReference type="EMBL" id="VSSQ01047616">
    <property type="protein sequence ID" value="MPN01623.1"/>
    <property type="molecule type" value="Genomic_DNA"/>
</dbReference>
<keyword evidence="3 6" id="KW-0808">Transferase</keyword>
<keyword evidence="4" id="KW-0658">Purine biosynthesis</keyword>